<evidence type="ECO:0000256" key="2">
    <source>
        <dbReference type="ARBA" id="ARBA00023157"/>
    </source>
</evidence>
<gene>
    <name evidence="6" type="primary">LOC113215046</name>
</gene>
<dbReference type="PIRSF" id="PIRSF002703">
    <property type="entry name" value="Thaumatin"/>
    <property type="match status" value="1"/>
</dbReference>
<accession>A0A6J1TAR7</accession>
<feature type="disulfide bond" evidence="3">
    <location>
        <begin position="142"/>
        <end position="221"/>
    </location>
</feature>
<evidence type="ECO:0000256" key="3">
    <source>
        <dbReference type="PIRSR" id="PIRSR002703-1"/>
    </source>
</evidence>
<keyword evidence="2 3" id="KW-1015">Disulfide bond</keyword>
<dbReference type="PANTHER" id="PTHR31048">
    <property type="entry name" value="OS03G0233200 PROTEIN"/>
    <property type="match status" value="1"/>
</dbReference>
<dbReference type="InterPro" id="IPR037176">
    <property type="entry name" value="Osmotin/thaumatin-like_sf"/>
</dbReference>
<evidence type="ECO:0000256" key="1">
    <source>
        <dbReference type="ARBA" id="ARBA00010607"/>
    </source>
</evidence>
<evidence type="ECO:0000256" key="4">
    <source>
        <dbReference type="SAM" id="SignalP"/>
    </source>
</evidence>
<evidence type="ECO:0000313" key="5">
    <source>
        <dbReference type="Proteomes" id="UP000504606"/>
    </source>
</evidence>
<dbReference type="SMR" id="A0A6J1TAR7"/>
<dbReference type="Gene3D" id="2.60.110.10">
    <property type="entry name" value="Thaumatin"/>
    <property type="match status" value="1"/>
</dbReference>
<dbReference type="InterPro" id="IPR001938">
    <property type="entry name" value="Thaumatin"/>
</dbReference>
<dbReference type="AlphaFoldDB" id="A0A6J1TAR7"/>
<dbReference type="FunFam" id="2.60.110.10:FF:000002">
    <property type="entry name" value="Thaumatin-like protein 1a"/>
    <property type="match status" value="1"/>
</dbReference>
<feature type="disulfide bond" evidence="3">
    <location>
        <begin position="33"/>
        <end position="231"/>
    </location>
</feature>
<dbReference type="PROSITE" id="PS00316">
    <property type="entry name" value="THAUMATIN_1"/>
    <property type="match status" value="1"/>
</dbReference>
<dbReference type="CDD" id="cd09218">
    <property type="entry name" value="TLP-PA"/>
    <property type="match status" value="1"/>
</dbReference>
<dbReference type="PRINTS" id="PR00347">
    <property type="entry name" value="THAUMATIN"/>
</dbReference>
<protein>
    <submittedName>
        <fullName evidence="6">Uncharacterized protein LOC113215046 isoform X1</fullName>
    </submittedName>
</protein>
<feature type="disulfide bond" evidence="3">
    <location>
        <begin position="171"/>
        <end position="180"/>
    </location>
</feature>
<proteinExistence type="inferred from homology"/>
<feature type="signal peptide" evidence="4">
    <location>
        <begin position="1"/>
        <end position="24"/>
    </location>
</feature>
<feature type="disulfide bond" evidence="3">
    <location>
        <begin position="90"/>
        <end position="95"/>
    </location>
</feature>
<feature type="disulfide bond" evidence="3">
    <location>
        <begin position="155"/>
        <end position="167"/>
    </location>
</feature>
<dbReference type="InterPro" id="IPR017949">
    <property type="entry name" value="Thaumatin_CS"/>
</dbReference>
<organism evidence="5 6">
    <name type="scientific">Frankliniella occidentalis</name>
    <name type="common">Western flower thrips</name>
    <name type="synonym">Euthrips occidentalis</name>
    <dbReference type="NCBI Taxonomy" id="133901"/>
    <lineage>
        <taxon>Eukaryota</taxon>
        <taxon>Metazoa</taxon>
        <taxon>Ecdysozoa</taxon>
        <taxon>Arthropoda</taxon>
        <taxon>Hexapoda</taxon>
        <taxon>Insecta</taxon>
        <taxon>Pterygota</taxon>
        <taxon>Neoptera</taxon>
        <taxon>Paraneoptera</taxon>
        <taxon>Thysanoptera</taxon>
        <taxon>Terebrantia</taxon>
        <taxon>Thripoidea</taxon>
        <taxon>Thripidae</taxon>
        <taxon>Frankliniella</taxon>
    </lineage>
</organism>
<dbReference type="PROSITE" id="PS51367">
    <property type="entry name" value="THAUMATIN_2"/>
    <property type="match status" value="1"/>
</dbReference>
<keyword evidence="4" id="KW-0732">Signal</keyword>
<dbReference type="RefSeq" id="XP_026290383.1">
    <property type="nucleotide sequence ID" value="XM_026434598.2"/>
</dbReference>
<feature type="disulfide bond" evidence="3">
    <location>
        <begin position="181"/>
        <end position="191"/>
    </location>
</feature>
<dbReference type="SMART" id="SM00205">
    <property type="entry name" value="THN"/>
    <property type="match status" value="1"/>
</dbReference>
<dbReference type="OrthoDB" id="430315at2759"/>
<dbReference type="Pfam" id="PF00314">
    <property type="entry name" value="Thaumatin"/>
    <property type="match status" value="1"/>
</dbReference>
<name>A0A6J1TAR7_FRAOC</name>
<feature type="disulfide bond" evidence="3">
    <location>
        <begin position="147"/>
        <end position="204"/>
    </location>
</feature>
<reference evidence="6" key="1">
    <citation type="submission" date="2025-08" db="UniProtKB">
        <authorList>
            <consortium name="RefSeq"/>
        </authorList>
    </citation>
    <scope>IDENTIFICATION</scope>
    <source>
        <tissue evidence="6">Whole organism</tissue>
    </source>
</reference>
<sequence>MASFTQHAITALALLATQYFTVEAAKFTIVNRCPYKVWPATGGAPWEGWALEPQQSIDVYRDAGWSGRFWARTECNFNQAGEGGCKTGDCNGLSCRAGGAPPASLAEFTLAGFGGMDFYDVSLVDGFNIPVSVRSQGGSGSCRETSCKFNINSVCPPELQDKGGAACKSACLAFGDPKYCCTGDFNDPNRCKPTHYSELFHNHCPDAYSYAYDDLRATFTCSRADYTITFCP</sequence>
<dbReference type="Proteomes" id="UP000504606">
    <property type="component" value="Unplaced"/>
</dbReference>
<comment type="similarity">
    <text evidence="1">Belongs to the thaumatin family.</text>
</comment>
<dbReference type="KEGG" id="foc:113215046"/>
<feature type="disulfide bond" evidence="3">
    <location>
        <begin position="75"/>
        <end position="85"/>
    </location>
</feature>
<dbReference type="SUPFAM" id="SSF49870">
    <property type="entry name" value="Osmotin, thaumatin-like protein"/>
    <property type="match status" value="1"/>
</dbReference>
<evidence type="ECO:0000313" key="6">
    <source>
        <dbReference type="RefSeq" id="XP_026290383.1"/>
    </source>
</evidence>
<feature type="chain" id="PRO_5026986662" evidence="4">
    <location>
        <begin position="25"/>
        <end position="232"/>
    </location>
</feature>
<keyword evidence="5" id="KW-1185">Reference proteome</keyword>
<dbReference type="GeneID" id="113215046"/>